<reference evidence="1 2" key="1">
    <citation type="submission" date="2017-10" db="EMBL/GenBank/DDBJ databases">
        <title>Draft genome of Longimonas halophila.</title>
        <authorList>
            <person name="Goh K.M."/>
            <person name="Shamsir M.S."/>
            <person name="Lim S.W."/>
        </authorList>
    </citation>
    <scope>NUCLEOTIDE SEQUENCE [LARGE SCALE GENOMIC DNA]</scope>
    <source>
        <strain evidence="1 2">KCTC 42399</strain>
    </source>
</reference>
<gene>
    <name evidence="1" type="ORF">CRI93_07015</name>
</gene>
<organism evidence="1 2">
    <name type="scientific">Longimonas halophila</name>
    <dbReference type="NCBI Taxonomy" id="1469170"/>
    <lineage>
        <taxon>Bacteria</taxon>
        <taxon>Pseudomonadati</taxon>
        <taxon>Rhodothermota</taxon>
        <taxon>Rhodothermia</taxon>
        <taxon>Rhodothermales</taxon>
        <taxon>Salisaetaceae</taxon>
        <taxon>Longimonas</taxon>
    </lineage>
</organism>
<dbReference type="Proteomes" id="UP000221024">
    <property type="component" value="Unassembled WGS sequence"/>
</dbReference>
<dbReference type="InterPro" id="IPR015867">
    <property type="entry name" value="N-reg_PII/ATP_PRibTrfase_C"/>
</dbReference>
<dbReference type="InterPro" id="IPR002187">
    <property type="entry name" value="N-reg_PII"/>
</dbReference>
<name>A0A2H3NYB7_9BACT</name>
<dbReference type="OrthoDB" id="1493510at2"/>
<dbReference type="Gene3D" id="3.30.70.120">
    <property type="match status" value="1"/>
</dbReference>
<dbReference type="GO" id="GO:0006808">
    <property type="term" value="P:regulation of nitrogen utilization"/>
    <property type="evidence" value="ECO:0007669"/>
    <property type="project" value="InterPro"/>
</dbReference>
<dbReference type="RefSeq" id="WP_098061914.1">
    <property type="nucleotide sequence ID" value="NZ_PDEP01000005.1"/>
</dbReference>
<evidence type="ECO:0000313" key="1">
    <source>
        <dbReference type="EMBL" id="PEN07727.1"/>
    </source>
</evidence>
<keyword evidence="2" id="KW-1185">Reference proteome</keyword>
<dbReference type="PROSITE" id="PS51343">
    <property type="entry name" value="PII_GLNB_DOM"/>
    <property type="match status" value="1"/>
</dbReference>
<dbReference type="InterPro" id="IPR011322">
    <property type="entry name" value="N-reg_PII-like_a/b"/>
</dbReference>
<sequence>MDATNNEPNWRTEHSLHPLKKIEIIVKGKRETFVQDLLEESGVSGYTIHRNVAGKGTSGFHEGNLLFNDEASLVMFFAVSDESKIQTIIDGLTPLFEKSSGVMFVSDTEVVRLKKFVGKASEQ</sequence>
<dbReference type="EMBL" id="PDEP01000005">
    <property type="protein sequence ID" value="PEN07727.1"/>
    <property type="molecule type" value="Genomic_DNA"/>
</dbReference>
<dbReference type="SUPFAM" id="SSF54913">
    <property type="entry name" value="GlnB-like"/>
    <property type="match status" value="1"/>
</dbReference>
<protein>
    <submittedName>
        <fullName evidence="1">Transcriptional regulator</fullName>
    </submittedName>
</protein>
<accession>A0A2H3NYB7</accession>
<dbReference type="AlphaFoldDB" id="A0A2H3NYB7"/>
<dbReference type="GO" id="GO:0030234">
    <property type="term" value="F:enzyme regulator activity"/>
    <property type="evidence" value="ECO:0007669"/>
    <property type="project" value="InterPro"/>
</dbReference>
<comment type="caution">
    <text evidence="1">The sequence shown here is derived from an EMBL/GenBank/DDBJ whole genome shotgun (WGS) entry which is preliminary data.</text>
</comment>
<evidence type="ECO:0000313" key="2">
    <source>
        <dbReference type="Proteomes" id="UP000221024"/>
    </source>
</evidence>
<proteinExistence type="predicted"/>
<dbReference type="Pfam" id="PF00543">
    <property type="entry name" value="P-II"/>
    <property type="match status" value="1"/>
</dbReference>